<reference evidence="2" key="1">
    <citation type="submission" date="2015-03" db="EMBL/GenBank/DDBJ databases">
        <authorList>
            <person name="Urmite Genomes"/>
        </authorList>
    </citation>
    <scope>NUCLEOTIDE SEQUENCE [LARGE SCALE GENOMIC DNA]</scope>
    <source>
        <strain evidence="2">FF10</strain>
    </source>
</reference>
<organism evidence="1 2">
    <name type="scientific">Streptococcus varani</name>
    <dbReference type="NCBI Taxonomy" id="1608583"/>
    <lineage>
        <taxon>Bacteria</taxon>
        <taxon>Bacillati</taxon>
        <taxon>Bacillota</taxon>
        <taxon>Bacilli</taxon>
        <taxon>Lactobacillales</taxon>
        <taxon>Streptococcaceae</taxon>
        <taxon>Streptococcus</taxon>
    </lineage>
</organism>
<proteinExistence type="predicted"/>
<dbReference type="AlphaFoldDB" id="A0A0E4H671"/>
<name>A0A0E4H671_9STRE</name>
<dbReference type="Proteomes" id="UP000198604">
    <property type="component" value="Unassembled WGS sequence"/>
</dbReference>
<accession>A0A0E4H671</accession>
<dbReference type="EMBL" id="CTEN01000005">
    <property type="protein sequence ID" value="CQR25935.1"/>
    <property type="molecule type" value="Genomic_DNA"/>
</dbReference>
<sequence>MYFGLDPSGIYIKIENKTPQVIHDLCYQIGDFEVEKVEKILPNENQTVYIFSSNYERDYSISFFFQSQPERKFFFADIIKKTTPDHLWFYYDFQIVEKDSRLKITSSQDIT</sequence>
<evidence type="ECO:0000313" key="1">
    <source>
        <dbReference type="EMBL" id="CQR25935.1"/>
    </source>
</evidence>
<gene>
    <name evidence="1" type="ORF">BN1356_02280</name>
</gene>
<evidence type="ECO:0000313" key="2">
    <source>
        <dbReference type="Proteomes" id="UP000198604"/>
    </source>
</evidence>
<protein>
    <submittedName>
        <fullName evidence="1">Uncharacterized protein</fullName>
    </submittedName>
</protein>
<keyword evidence="2" id="KW-1185">Reference proteome</keyword>
<dbReference type="RefSeq" id="WP_093651449.1">
    <property type="nucleotide sequence ID" value="NZ_CTEN01000005.1"/>
</dbReference>
<dbReference type="OrthoDB" id="9986402at2"/>